<evidence type="ECO:0000313" key="2">
    <source>
        <dbReference type="Proteomes" id="UP000076630"/>
    </source>
</evidence>
<dbReference type="RefSeq" id="WP_038985732.1">
    <property type="nucleotide sequence ID" value="NZ_JACAJV010000009.1"/>
</dbReference>
<sequence>MKTFYTLLKVRVNQLSEDSLTVGLILYNDLNFQVGFSKHKISAAKSLLDIDGRLLDLTLKEIHSKLLNSNQDLERYRYSLVEVGNQFNESYFEYLAKYSNGYLMFSQPKYIEVKNDEVNFKQLFKLFVDNTVETTEVIEDEKRLLEKEFIQRVEDNLIAKVADRVHTHYKFDNNSIPTLLSSFDLDCVGQNGVLVGAKAMSFTHSKEKLHKGLNTYISVIAHLSTKYKKSLERNDFYLIVDEPKQGTAEHALWSQLRKSEDILKVIPSEEASIVADKIKDKKASVFI</sequence>
<evidence type="ECO:0000313" key="1">
    <source>
        <dbReference type="EMBL" id="KZE76718.1"/>
    </source>
</evidence>
<gene>
    <name evidence="1" type="ORF">AV926_15015</name>
</gene>
<organism evidence="1 2">
    <name type="scientific">Myroides marinus</name>
    <dbReference type="NCBI Taxonomy" id="703342"/>
    <lineage>
        <taxon>Bacteria</taxon>
        <taxon>Pseudomonadati</taxon>
        <taxon>Bacteroidota</taxon>
        <taxon>Flavobacteriia</taxon>
        <taxon>Flavobacteriales</taxon>
        <taxon>Flavobacteriaceae</taxon>
        <taxon>Myroides</taxon>
    </lineage>
</organism>
<dbReference type="EMBL" id="LQNU01000075">
    <property type="protein sequence ID" value="KZE76718.1"/>
    <property type="molecule type" value="Genomic_DNA"/>
</dbReference>
<protein>
    <recommendedName>
        <fullName evidence="3">DUF3037 domain-containing protein</fullName>
    </recommendedName>
</protein>
<accession>A0A163WR99</accession>
<evidence type="ECO:0008006" key="3">
    <source>
        <dbReference type="Google" id="ProtNLM"/>
    </source>
</evidence>
<comment type="caution">
    <text evidence="1">The sequence shown here is derived from an EMBL/GenBank/DDBJ whole genome shotgun (WGS) entry which is preliminary data.</text>
</comment>
<name>A0A163WR99_9FLAO</name>
<keyword evidence="2" id="KW-1185">Reference proteome</keyword>
<dbReference type="AlphaFoldDB" id="A0A163WR99"/>
<dbReference type="OrthoDB" id="1466785at2"/>
<proteinExistence type="predicted"/>
<reference evidence="1 2" key="1">
    <citation type="submission" date="2016-01" db="EMBL/GenBank/DDBJ databases">
        <title>Whole genome sequencing of Myroides marinus L41.</title>
        <authorList>
            <person name="Hong K.W."/>
        </authorList>
    </citation>
    <scope>NUCLEOTIDE SEQUENCE [LARGE SCALE GENOMIC DNA]</scope>
    <source>
        <strain evidence="1 2">L41</strain>
    </source>
</reference>
<dbReference type="Proteomes" id="UP000076630">
    <property type="component" value="Unassembled WGS sequence"/>
</dbReference>